<reference evidence="4 5" key="1">
    <citation type="journal article" date="2020" name="Int. J. Syst. Evol. Microbiol.">
        <title>Description of Erysipelothrix piscisicarius sp. nov., an emergent fish pathogen, and assessment of virulence using a tiger barb (Puntigrus tetrazona) infection model.</title>
        <authorList>
            <person name="Pomaranski E.K."/>
            <person name="Griffin M.J."/>
            <person name="Camus A.C."/>
            <person name="Armwood A.R."/>
            <person name="Shelley J."/>
            <person name="Waldbieser G.C."/>
            <person name="LaFrentz B.R."/>
            <person name="Garcia J.C."/>
            <person name="Yanong R."/>
            <person name="Soto E."/>
        </authorList>
    </citation>
    <scope>NUCLEOTIDE SEQUENCE [LARGE SCALE GENOMIC DNA]</scope>
    <source>
        <strain evidence="4 5">15TAL0474</strain>
    </source>
</reference>
<evidence type="ECO:0000256" key="2">
    <source>
        <dbReference type="ARBA" id="ARBA00022840"/>
    </source>
</evidence>
<dbReference type="InterPro" id="IPR027417">
    <property type="entry name" value="P-loop_NTPase"/>
</dbReference>
<dbReference type="GO" id="GO:0016887">
    <property type="term" value="F:ATP hydrolysis activity"/>
    <property type="evidence" value="ECO:0007669"/>
    <property type="project" value="InterPro"/>
</dbReference>
<dbReference type="Pfam" id="PF00005">
    <property type="entry name" value="ABC_tran"/>
    <property type="match status" value="1"/>
</dbReference>
<organism evidence="4 5">
    <name type="scientific">Erysipelothrix piscisicarius</name>
    <dbReference type="NCBI Taxonomy" id="2485784"/>
    <lineage>
        <taxon>Bacteria</taxon>
        <taxon>Bacillati</taxon>
        <taxon>Bacillota</taxon>
        <taxon>Erysipelotrichia</taxon>
        <taxon>Erysipelotrichales</taxon>
        <taxon>Erysipelotrichaceae</taxon>
        <taxon>Erysipelothrix</taxon>
    </lineage>
</organism>
<feature type="domain" description="ABC transporter" evidence="3">
    <location>
        <begin position="2"/>
        <end position="208"/>
    </location>
</feature>
<dbReference type="KEGG" id="eri:EEI45_05240"/>
<dbReference type="SMART" id="SM00382">
    <property type="entry name" value="AAA"/>
    <property type="match status" value="1"/>
</dbReference>
<name>A0A3S8RMR0_9FIRM</name>
<dbReference type="GO" id="GO:0005524">
    <property type="term" value="F:ATP binding"/>
    <property type="evidence" value="ECO:0007669"/>
    <property type="project" value="UniProtKB-KW"/>
</dbReference>
<dbReference type="InterPro" id="IPR003439">
    <property type="entry name" value="ABC_transporter-like_ATP-bd"/>
</dbReference>
<keyword evidence="5" id="KW-1185">Reference proteome</keyword>
<sequence>MIELTNLNFMNILHYPSIQIIEGKTTFITGPSGSGKSTLLKLINGMVDPLDGTILLKDGAIEDYNRIQRRRDYILCDQSVFLFELSVRENFHAFYRLRDNALLSDTQMETFLSYACSSAHLDDRVTSMSGGERQRIYIAICLSLARHAIMFDEPTSALDDTTADILLNNIKSYCNENQLTLIIVSHNSQLTEKYADDIVHISNLKEGISHE</sequence>
<dbReference type="PANTHER" id="PTHR43423">
    <property type="entry name" value="ABC TRANSPORTER I FAMILY MEMBER 17"/>
    <property type="match status" value="1"/>
</dbReference>
<evidence type="ECO:0000313" key="4">
    <source>
        <dbReference type="EMBL" id="AZK44230.1"/>
    </source>
</evidence>
<protein>
    <submittedName>
        <fullName evidence="4">ATP-binding cassette domain-containing protein</fullName>
    </submittedName>
</protein>
<keyword evidence="2 4" id="KW-0067">ATP-binding</keyword>
<dbReference type="RefSeq" id="WP_125164407.1">
    <property type="nucleotide sequence ID" value="NZ_CP034234.1"/>
</dbReference>
<dbReference type="EMBL" id="CP034234">
    <property type="protein sequence ID" value="AZK44230.1"/>
    <property type="molecule type" value="Genomic_DNA"/>
</dbReference>
<dbReference type="PROSITE" id="PS50893">
    <property type="entry name" value="ABC_TRANSPORTER_2"/>
    <property type="match status" value="1"/>
</dbReference>
<dbReference type="SUPFAM" id="SSF52540">
    <property type="entry name" value="P-loop containing nucleoside triphosphate hydrolases"/>
    <property type="match status" value="1"/>
</dbReference>
<evidence type="ECO:0000256" key="1">
    <source>
        <dbReference type="ARBA" id="ARBA00022741"/>
    </source>
</evidence>
<gene>
    <name evidence="4" type="ORF">EEI45_05240</name>
</gene>
<dbReference type="PANTHER" id="PTHR43423:SF1">
    <property type="entry name" value="ABC TRANSPORTER I FAMILY MEMBER 17"/>
    <property type="match status" value="1"/>
</dbReference>
<proteinExistence type="predicted"/>
<dbReference type="Gene3D" id="3.40.50.300">
    <property type="entry name" value="P-loop containing nucleotide triphosphate hydrolases"/>
    <property type="match status" value="1"/>
</dbReference>
<keyword evidence="1" id="KW-0547">Nucleotide-binding</keyword>
<dbReference type="InterPro" id="IPR003593">
    <property type="entry name" value="AAA+_ATPase"/>
</dbReference>
<evidence type="ECO:0000259" key="3">
    <source>
        <dbReference type="PROSITE" id="PS50893"/>
    </source>
</evidence>
<accession>A0A3S8RMR0</accession>
<evidence type="ECO:0000313" key="5">
    <source>
        <dbReference type="Proteomes" id="UP000278804"/>
    </source>
</evidence>
<dbReference type="AlphaFoldDB" id="A0A3S8RMR0"/>
<dbReference type="Proteomes" id="UP000278804">
    <property type="component" value="Chromosome"/>
</dbReference>